<sequence>MGASEQGLQAGLGKMMEAMHSFMASAKALAGLGTDKQGTSSRRAGAGQVWGRDTNLPLMVQDEASALGAEVADRVPPDTPAGGSDKATSVRPDPPLL</sequence>
<comment type="caution">
    <text evidence="2">The sequence shown here is derived from an EMBL/GenBank/DDBJ whole genome shotgun (WGS) entry which is preliminary data.</text>
</comment>
<protein>
    <submittedName>
        <fullName evidence="2">Uncharacterized protein</fullName>
    </submittedName>
</protein>
<keyword evidence="3" id="KW-1185">Reference proteome</keyword>
<evidence type="ECO:0000313" key="3">
    <source>
        <dbReference type="Proteomes" id="UP001066276"/>
    </source>
</evidence>
<dbReference type="EMBL" id="JANPWB010000013">
    <property type="protein sequence ID" value="KAJ1104896.1"/>
    <property type="molecule type" value="Genomic_DNA"/>
</dbReference>
<feature type="region of interest" description="Disordered" evidence="1">
    <location>
        <begin position="61"/>
        <end position="97"/>
    </location>
</feature>
<name>A0AAV7MM90_PLEWA</name>
<reference evidence="2" key="1">
    <citation type="journal article" date="2022" name="bioRxiv">
        <title>Sequencing and chromosome-scale assembly of the giantPleurodeles waltlgenome.</title>
        <authorList>
            <person name="Brown T."/>
            <person name="Elewa A."/>
            <person name="Iarovenko S."/>
            <person name="Subramanian E."/>
            <person name="Araus A.J."/>
            <person name="Petzold A."/>
            <person name="Susuki M."/>
            <person name="Suzuki K.-i.T."/>
            <person name="Hayashi T."/>
            <person name="Toyoda A."/>
            <person name="Oliveira C."/>
            <person name="Osipova E."/>
            <person name="Leigh N.D."/>
            <person name="Simon A."/>
            <person name="Yun M.H."/>
        </authorList>
    </citation>
    <scope>NUCLEOTIDE SEQUENCE</scope>
    <source>
        <strain evidence="2">20211129_DDA</strain>
        <tissue evidence="2">Liver</tissue>
    </source>
</reference>
<accession>A0AAV7MM90</accession>
<gene>
    <name evidence="2" type="ORF">NDU88_002304</name>
</gene>
<evidence type="ECO:0000313" key="2">
    <source>
        <dbReference type="EMBL" id="KAJ1104896.1"/>
    </source>
</evidence>
<proteinExistence type="predicted"/>
<evidence type="ECO:0000256" key="1">
    <source>
        <dbReference type="SAM" id="MobiDB-lite"/>
    </source>
</evidence>
<dbReference type="AlphaFoldDB" id="A0AAV7MM90"/>
<organism evidence="2 3">
    <name type="scientific">Pleurodeles waltl</name>
    <name type="common">Iberian ribbed newt</name>
    <dbReference type="NCBI Taxonomy" id="8319"/>
    <lineage>
        <taxon>Eukaryota</taxon>
        <taxon>Metazoa</taxon>
        <taxon>Chordata</taxon>
        <taxon>Craniata</taxon>
        <taxon>Vertebrata</taxon>
        <taxon>Euteleostomi</taxon>
        <taxon>Amphibia</taxon>
        <taxon>Batrachia</taxon>
        <taxon>Caudata</taxon>
        <taxon>Salamandroidea</taxon>
        <taxon>Salamandridae</taxon>
        <taxon>Pleurodelinae</taxon>
        <taxon>Pleurodeles</taxon>
    </lineage>
</organism>
<dbReference type="Proteomes" id="UP001066276">
    <property type="component" value="Chromosome 9"/>
</dbReference>